<dbReference type="OrthoDB" id="26679at2759"/>
<evidence type="ECO:0000259" key="2">
    <source>
        <dbReference type="PROSITE" id="PS51886"/>
    </source>
</evidence>
<evidence type="ECO:0000256" key="1">
    <source>
        <dbReference type="SAM" id="MobiDB-lite"/>
    </source>
</evidence>
<sequence length="601" mass="65683">MMGEDEESWSRRVEQEIELARIRSDQDAARAALVERERRRKRRATFEPAASGERRSADAGGGGGGAAVRDRNVPSAQPVWELKQEAIKHELEATLISTKLALAQLRFERDSLELELRSMRKRWHADASVVRSGSRAHEWAGADDARLSDAPEARADAALAVGSGLHFGTLVSHDGAQLTFEADAARGILLHEAAANVARASLSFAAERTQDILPLLDVLSVDRHDRHDQLHFVGFERALNGLVAQLKSCKAQIQAERRHLGTGAAQPDNGSWMGTIEGNDPSFSPEAERDSVEQVMLLLAEDPDVVSTLWDKIQRQTLREDPSSVEGPSKASPVAPSLTSDTTESTRMRQTTETGEPQKLPLQPSHALSAGLFVPHARILTSSRLGVLCSWLDADHVRLAQWELAYEEDFTQIEQGTVTSSSPVGRRVDEMCQLMRSFPVLVVIRSFDGLDFGAMITSAPRVCSEKEFAPDGMHDNGQDDSLTSSFVFVLGRSNVKHPLDIGEARQYRWTGASARPCLTNGPLGSLFIGDGGYSSVDAENDITSSSHRHGFALWLDASLQYGASYACSTFCSPPLNHPASNVFRIEKVEAWACSAPRTTSQ</sequence>
<dbReference type="SMART" id="SM00584">
    <property type="entry name" value="TLDc"/>
    <property type="match status" value="1"/>
</dbReference>
<accession>A0A5J4Z520</accession>
<protein>
    <submittedName>
        <fullName evidence="3">TLD domain-containing protein 2</fullName>
    </submittedName>
</protein>
<dbReference type="Pfam" id="PF07534">
    <property type="entry name" value="TLD"/>
    <property type="match status" value="1"/>
</dbReference>
<evidence type="ECO:0000313" key="4">
    <source>
        <dbReference type="Proteomes" id="UP000324585"/>
    </source>
</evidence>
<reference evidence="4" key="1">
    <citation type="journal article" date="2019" name="Nat. Commun.">
        <title>Expansion of phycobilisome linker gene families in mesophilic red algae.</title>
        <authorList>
            <person name="Lee J."/>
            <person name="Kim D."/>
            <person name="Bhattacharya D."/>
            <person name="Yoon H.S."/>
        </authorList>
    </citation>
    <scope>NUCLEOTIDE SEQUENCE [LARGE SCALE GENOMIC DNA]</scope>
    <source>
        <strain evidence="4">CCMP 1328</strain>
    </source>
</reference>
<dbReference type="PANTHER" id="PTHR23354">
    <property type="entry name" value="NUCLEOLAR PROTEIN 7/ESTROGEN RECEPTOR COACTIVATOR-RELATED"/>
    <property type="match status" value="1"/>
</dbReference>
<dbReference type="InterPro" id="IPR006571">
    <property type="entry name" value="TLDc_dom"/>
</dbReference>
<feature type="region of interest" description="Disordered" evidence="1">
    <location>
        <begin position="317"/>
        <end position="362"/>
    </location>
</feature>
<dbReference type="PROSITE" id="PS51886">
    <property type="entry name" value="TLDC"/>
    <property type="match status" value="1"/>
</dbReference>
<gene>
    <name evidence="3" type="ORF">FVE85_5893</name>
</gene>
<evidence type="ECO:0000313" key="3">
    <source>
        <dbReference type="EMBL" id="KAA8498308.1"/>
    </source>
</evidence>
<name>A0A5J4Z520_PORPP</name>
<dbReference type="AlphaFoldDB" id="A0A5J4Z520"/>
<feature type="domain" description="TLDc" evidence="2">
    <location>
        <begin position="378"/>
        <end position="594"/>
    </location>
</feature>
<proteinExistence type="predicted"/>
<feature type="compositionally biased region" description="Polar residues" evidence="1">
    <location>
        <begin position="337"/>
        <end position="355"/>
    </location>
</feature>
<dbReference type="EMBL" id="VRMN01000001">
    <property type="protein sequence ID" value="KAA8498308.1"/>
    <property type="molecule type" value="Genomic_DNA"/>
</dbReference>
<feature type="region of interest" description="Disordered" evidence="1">
    <location>
        <begin position="34"/>
        <end position="71"/>
    </location>
</feature>
<keyword evidence="4" id="KW-1185">Reference proteome</keyword>
<comment type="caution">
    <text evidence="3">The sequence shown here is derived from an EMBL/GenBank/DDBJ whole genome shotgun (WGS) entry which is preliminary data.</text>
</comment>
<organism evidence="3 4">
    <name type="scientific">Porphyridium purpureum</name>
    <name type="common">Red alga</name>
    <name type="synonym">Porphyridium cruentum</name>
    <dbReference type="NCBI Taxonomy" id="35688"/>
    <lineage>
        <taxon>Eukaryota</taxon>
        <taxon>Rhodophyta</taxon>
        <taxon>Bangiophyceae</taxon>
        <taxon>Porphyridiales</taxon>
        <taxon>Porphyridiaceae</taxon>
        <taxon>Porphyridium</taxon>
    </lineage>
</organism>
<dbReference type="Proteomes" id="UP000324585">
    <property type="component" value="Unassembled WGS sequence"/>
</dbReference>
<feature type="region of interest" description="Disordered" evidence="1">
    <location>
        <begin position="261"/>
        <end position="289"/>
    </location>
</feature>